<name>A0A835TLV0_9CHLO</name>
<organism evidence="2 3">
    <name type="scientific">Chlamydomonas schloesseri</name>
    <dbReference type="NCBI Taxonomy" id="2026947"/>
    <lineage>
        <taxon>Eukaryota</taxon>
        <taxon>Viridiplantae</taxon>
        <taxon>Chlorophyta</taxon>
        <taxon>core chlorophytes</taxon>
        <taxon>Chlorophyceae</taxon>
        <taxon>CS clade</taxon>
        <taxon>Chlamydomonadales</taxon>
        <taxon>Chlamydomonadaceae</taxon>
        <taxon>Chlamydomonas</taxon>
    </lineage>
</organism>
<feature type="region of interest" description="Disordered" evidence="1">
    <location>
        <begin position="333"/>
        <end position="367"/>
    </location>
</feature>
<feature type="region of interest" description="Disordered" evidence="1">
    <location>
        <begin position="229"/>
        <end position="259"/>
    </location>
</feature>
<reference evidence="2" key="1">
    <citation type="journal article" date="2020" name="bioRxiv">
        <title>Comparative genomics of Chlamydomonas.</title>
        <authorList>
            <person name="Craig R.J."/>
            <person name="Hasan A.R."/>
            <person name="Ness R.W."/>
            <person name="Keightley P.D."/>
        </authorList>
    </citation>
    <scope>NUCLEOTIDE SEQUENCE</scope>
    <source>
        <strain evidence="2">CCAP 11/173</strain>
    </source>
</reference>
<protein>
    <recommendedName>
        <fullName evidence="4">Adhesin domain-containing protein</fullName>
    </recommendedName>
</protein>
<evidence type="ECO:0000256" key="1">
    <source>
        <dbReference type="SAM" id="MobiDB-lite"/>
    </source>
</evidence>
<proteinExistence type="predicted"/>
<evidence type="ECO:0000313" key="3">
    <source>
        <dbReference type="Proteomes" id="UP000613740"/>
    </source>
</evidence>
<feature type="compositionally biased region" description="Polar residues" evidence="1">
    <location>
        <begin position="131"/>
        <end position="144"/>
    </location>
</feature>
<dbReference type="EMBL" id="JAEHOD010000036">
    <property type="protein sequence ID" value="KAG2441240.1"/>
    <property type="molecule type" value="Genomic_DNA"/>
</dbReference>
<dbReference type="PANTHER" id="PTHR34094:SF1">
    <property type="entry name" value="PROTEIN FAM185A"/>
    <property type="match status" value="1"/>
</dbReference>
<dbReference type="PANTHER" id="PTHR34094">
    <property type="match status" value="1"/>
</dbReference>
<accession>A0A835TLV0</accession>
<dbReference type="Proteomes" id="UP000613740">
    <property type="component" value="Unassembled WGS sequence"/>
</dbReference>
<dbReference type="OrthoDB" id="545072at2759"/>
<evidence type="ECO:0008006" key="4">
    <source>
        <dbReference type="Google" id="ProtNLM"/>
    </source>
</evidence>
<gene>
    <name evidence="2" type="ORF">HYH02_010083</name>
</gene>
<feature type="compositionally biased region" description="Gly residues" evidence="1">
    <location>
        <begin position="238"/>
        <end position="259"/>
    </location>
</feature>
<sequence>MNAVPALTMAHTVLASTGPAAARVARLLPPHITGAGACGLRSLHDHSVPSAPATAGSAVPVIPGTLFKIEAGACEVQIQHIVGWSDSATLQGQPAGGSSAAGGHWRVTPVPVDSPAGAAATHLRRSEAAIGTTSDGASGSTEGFTGQPKVSRRYAIAAELGSRAGGGTGGVLRLSVPEKWISLDVTTQGCPLSVSRLVEADLRASTAGGPVRLGAIRGLDVRVDTTATAGASSSASAPGGGGGSGGGDGGGGGSGGSITGGEVSGTRVALAAGGAIDLRRLVGGVVDLRLAAAVRLGAVYGGAFRLQSHGGDVRIGTLDCGGHAGVPAGVLQSGGGAGTPGGSTGVNGSGGGSGSGRGGSGGAEVASGGGRVTVDGLEGYARLDSGGGDVKVLAGAGLRHAVIRTAGGALDCALDPGTALELVEVRQAGQLDLDPGLQPHLRSPGMLLTVAAQASGGTSDEVWCAAVAAEPVGGRGGIRGANAAAAVGAEPDTSYQGGGGGRLVIEAGGGAVRLRRLGWMEALKARMAERQTQAF</sequence>
<dbReference type="AlphaFoldDB" id="A0A835TLV0"/>
<comment type="caution">
    <text evidence="2">The sequence shown here is derived from an EMBL/GenBank/DDBJ whole genome shotgun (WGS) entry which is preliminary data.</text>
</comment>
<feature type="region of interest" description="Disordered" evidence="1">
    <location>
        <begin position="128"/>
        <end position="148"/>
    </location>
</feature>
<keyword evidence="3" id="KW-1185">Reference proteome</keyword>
<evidence type="ECO:0000313" key="2">
    <source>
        <dbReference type="EMBL" id="KAG2441240.1"/>
    </source>
</evidence>